<sequence length="279" mass="31356">MTKVISVLNYKGGVGKSTTAYNLGVALWILGKKVLLIDTDAQCNLSALLGFDQTEGDSTFYEWMDKDDAQIPLYCLYDGLSYIPASKSLSALEGTLYSKRSRERILAKKLAPYLQANENGECLFDYVLIDCAPKEGVVNDNVMTVSDSVLIPIECSGFSLQGMQNLLLSIRDISENTNEKLDILGFLMVKYDKQTRITRQVLQYFESNYPNKVLKTKIRKNIKFDESPLAHQGIFEYAPDSNGAQDYMSLAEELTGQERPADWQSKAVNAWNNNNESYN</sequence>
<evidence type="ECO:0000259" key="1">
    <source>
        <dbReference type="Pfam" id="PF13614"/>
    </source>
</evidence>
<evidence type="ECO:0000313" key="3">
    <source>
        <dbReference type="Proteomes" id="UP001055114"/>
    </source>
</evidence>
<dbReference type="InterPro" id="IPR050678">
    <property type="entry name" value="DNA_Partitioning_ATPase"/>
</dbReference>
<reference evidence="2" key="1">
    <citation type="submission" date="2022-01" db="EMBL/GenBank/DDBJ databases">
        <title>Novel bile acid biosynthetic pathways are enriched in the microbiome of centenarians.</title>
        <authorList>
            <person name="Sato Y."/>
            <person name="Atarashi K."/>
            <person name="Plichta R.D."/>
            <person name="Arai Y."/>
            <person name="Sasajima S."/>
            <person name="Kearney M.S."/>
            <person name="Suda W."/>
            <person name="Takeshita K."/>
            <person name="Sasaki T."/>
            <person name="Okamoto S."/>
            <person name="Skelly N.A."/>
            <person name="Okamura Y."/>
            <person name="Vlamakis H."/>
            <person name="Li Y."/>
            <person name="Tanoue T."/>
            <person name="Takei H."/>
            <person name="Nittono H."/>
            <person name="Narushima S."/>
            <person name="Irie J."/>
            <person name="Itoh H."/>
            <person name="Moriya K."/>
            <person name="Sugiura Y."/>
            <person name="Suematsu M."/>
            <person name="Moritoki N."/>
            <person name="Shibata S."/>
            <person name="Littman R.D."/>
            <person name="Fischbach A.M."/>
            <person name="Uwamino Y."/>
            <person name="Inoue T."/>
            <person name="Honda A."/>
            <person name="Hattori M."/>
            <person name="Murai T."/>
            <person name="Xavier J.R."/>
            <person name="Hirose N."/>
            <person name="Honda K."/>
        </authorList>
    </citation>
    <scope>NUCLEOTIDE SEQUENCE</scope>
    <source>
        <strain evidence="2">CE91-St3</strain>
    </source>
</reference>
<name>A0AA37KB04_9BACT</name>
<comment type="caution">
    <text evidence="2">The sequence shown here is derived from an EMBL/GenBank/DDBJ whole genome shotgun (WGS) entry which is preliminary data.</text>
</comment>
<dbReference type="InterPro" id="IPR027417">
    <property type="entry name" value="P-loop_NTPase"/>
</dbReference>
<dbReference type="CDD" id="cd02042">
    <property type="entry name" value="ParAB_family"/>
    <property type="match status" value="1"/>
</dbReference>
<dbReference type="Pfam" id="PF13614">
    <property type="entry name" value="AAA_31"/>
    <property type="match status" value="1"/>
</dbReference>
<organism evidence="2 3">
    <name type="scientific">Parabacteroides merdae</name>
    <dbReference type="NCBI Taxonomy" id="46503"/>
    <lineage>
        <taxon>Bacteria</taxon>
        <taxon>Pseudomonadati</taxon>
        <taxon>Bacteroidota</taxon>
        <taxon>Bacteroidia</taxon>
        <taxon>Bacteroidales</taxon>
        <taxon>Tannerellaceae</taxon>
        <taxon>Parabacteroides</taxon>
    </lineage>
</organism>
<dbReference type="Proteomes" id="UP001055114">
    <property type="component" value="Unassembled WGS sequence"/>
</dbReference>
<dbReference type="RefSeq" id="WP_075965666.1">
    <property type="nucleotide sequence ID" value="NZ_BQNZ01000003.1"/>
</dbReference>
<dbReference type="SUPFAM" id="SSF52540">
    <property type="entry name" value="P-loop containing nucleoside triphosphate hydrolases"/>
    <property type="match status" value="1"/>
</dbReference>
<accession>A0AA37KB04</accession>
<proteinExistence type="predicted"/>
<dbReference type="AlphaFoldDB" id="A0AA37KB04"/>
<dbReference type="PANTHER" id="PTHR13696">
    <property type="entry name" value="P-LOOP CONTAINING NUCLEOSIDE TRIPHOSPHATE HYDROLASE"/>
    <property type="match status" value="1"/>
</dbReference>
<dbReference type="PANTHER" id="PTHR13696:SF99">
    <property type="entry name" value="COBYRINIC ACID AC-DIAMIDE SYNTHASE"/>
    <property type="match status" value="1"/>
</dbReference>
<dbReference type="EMBL" id="BQNZ01000003">
    <property type="protein sequence ID" value="GKH73419.1"/>
    <property type="molecule type" value="Genomic_DNA"/>
</dbReference>
<protein>
    <recommendedName>
        <fullName evidence="1">AAA domain-containing protein</fullName>
    </recommendedName>
</protein>
<gene>
    <name evidence="2" type="ORF">CE91St3_32820</name>
</gene>
<dbReference type="InterPro" id="IPR025669">
    <property type="entry name" value="AAA_dom"/>
</dbReference>
<evidence type="ECO:0000313" key="2">
    <source>
        <dbReference type="EMBL" id="GKH73419.1"/>
    </source>
</evidence>
<dbReference type="Gene3D" id="3.40.50.300">
    <property type="entry name" value="P-loop containing nucleotide triphosphate hydrolases"/>
    <property type="match status" value="1"/>
</dbReference>
<feature type="domain" description="AAA" evidence="1">
    <location>
        <begin position="2"/>
        <end position="183"/>
    </location>
</feature>
<dbReference type="FunFam" id="3.40.50.300:FF:000285">
    <property type="entry name" value="Sporulation initiation inhibitor Soj"/>
    <property type="match status" value="1"/>
</dbReference>